<name>A0A0J7J2M6_9FLAO</name>
<keyword evidence="3" id="KW-1185">Reference proteome</keyword>
<dbReference type="EMBL" id="LFNG01000001">
    <property type="protein sequence ID" value="KMQ72633.1"/>
    <property type="molecule type" value="Genomic_DNA"/>
</dbReference>
<dbReference type="STRING" id="1304281.ACM44_00620"/>
<dbReference type="RefSeq" id="WP_048498158.1">
    <property type="nucleotide sequence ID" value="NZ_LFNG01000001.1"/>
</dbReference>
<organism evidence="2 3">
    <name type="scientific">Chryseobacterium koreense CCUG 49689</name>
    <dbReference type="NCBI Taxonomy" id="1304281"/>
    <lineage>
        <taxon>Bacteria</taxon>
        <taxon>Pseudomonadati</taxon>
        <taxon>Bacteroidota</taxon>
        <taxon>Flavobacteriia</taxon>
        <taxon>Flavobacteriales</taxon>
        <taxon>Weeksellaceae</taxon>
        <taxon>Chryseobacterium group</taxon>
        <taxon>Chryseobacterium</taxon>
    </lineage>
</organism>
<accession>A0A0J7J2M6</accession>
<dbReference type="PATRIC" id="fig|1304281.5.peg.133"/>
<evidence type="ECO:0000256" key="1">
    <source>
        <dbReference type="SAM" id="MobiDB-lite"/>
    </source>
</evidence>
<sequence>MKKTIVVITILLNVILFSQTKALTENGKEVVLLENGTWKFVNESDAKSLETISTNETLFEKSTDATFLIKSKKIDAGLFINPKKWKIGTNIPNTLRYAEYTFTLQNNLNNVMAVMSTENFPISNYRSLKEVLLSNIQNSADYFRLKESEYRTVNGLKVLYLRYAINTKGLDFEYAGYYFLNDEGYTAIVGLTSQRDFEKFLPDILTLINGISSAERQKGSELKEYVSPPPPMPKK</sequence>
<comment type="caution">
    <text evidence="2">The sequence shown here is derived from an EMBL/GenBank/DDBJ whole genome shotgun (WGS) entry which is preliminary data.</text>
</comment>
<feature type="region of interest" description="Disordered" evidence="1">
    <location>
        <begin position="216"/>
        <end position="235"/>
    </location>
</feature>
<dbReference type="Proteomes" id="UP000035900">
    <property type="component" value="Unassembled WGS sequence"/>
</dbReference>
<evidence type="ECO:0000313" key="3">
    <source>
        <dbReference type="Proteomes" id="UP000035900"/>
    </source>
</evidence>
<reference evidence="2 3" key="1">
    <citation type="journal article" date="2004" name="Int. J. Syst. Evol. Microbiol.">
        <title>Kaistella koreensis gen. nov., sp. nov., a novel member of the Chryseobacterium-Bergeyella-Riemerella branch.</title>
        <authorList>
            <person name="Kim M.K."/>
            <person name="Im W.T."/>
            <person name="Shin Y.K."/>
            <person name="Lim J.H."/>
            <person name="Kim S.H."/>
            <person name="Lee B.C."/>
            <person name="Park M.Y."/>
            <person name="Lee K.Y."/>
            <person name="Lee S.T."/>
        </authorList>
    </citation>
    <scope>NUCLEOTIDE SEQUENCE [LARGE SCALE GENOMIC DNA]</scope>
    <source>
        <strain evidence="2 3">CCUG 49689</strain>
    </source>
</reference>
<dbReference type="AlphaFoldDB" id="A0A0J7J2M6"/>
<dbReference type="OrthoDB" id="6400696at2"/>
<proteinExistence type="predicted"/>
<gene>
    <name evidence="2" type="ORF">ACM44_00620</name>
</gene>
<protein>
    <submittedName>
        <fullName evidence="2">Uncharacterized protein</fullName>
    </submittedName>
</protein>
<evidence type="ECO:0000313" key="2">
    <source>
        <dbReference type="EMBL" id="KMQ72633.1"/>
    </source>
</evidence>